<evidence type="ECO:0000256" key="6">
    <source>
        <dbReference type="ARBA" id="ARBA00022642"/>
    </source>
</evidence>
<keyword evidence="5" id="KW-0285">Flavoprotein</keyword>
<evidence type="ECO:0000256" key="3">
    <source>
        <dbReference type="ARBA" id="ARBA00008562"/>
    </source>
</evidence>
<comment type="cofactor">
    <cofactor evidence="1">
        <name>FAD</name>
        <dbReference type="ChEBI" id="CHEBI:57692"/>
    </cofactor>
</comment>
<keyword evidence="7" id="KW-0274">FAD</keyword>
<comment type="caution">
    <text evidence="11">The sequence shown here is derived from an EMBL/GenBank/DDBJ whole genome shotgun (WGS) entry which is preliminary data.</text>
</comment>
<dbReference type="Pfam" id="PF02910">
    <property type="entry name" value="Succ_DH_flav_C"/>
    <property type="match status" value="1"/>
</dbReference>
<reference evidence="11" key="1">
    <citation type="journal article" date="2015" name="Nature">
        <title>Complex archaea that bridge the gap between prokaryotes and eukaryotes.</title>
        <authorList>
            <person name="Spang A."/>
            <person name="Saw J.H."/>
            <person name="Jorgensen S.L."/>
            <person name="Zaremba-Niedzwiedzka K."/>
            <person name="Martijn J."/>
            <person name="Lind A.E."/>
            <person name="van Eijk R."/>
            <person name="Schleper C."/>
            <person name="Guy L."/>
            <person name="Ettema T.J."/>
        </authorList>
    </citation>
    <scope>NUCLEOTIDE SEQUENCE</scope>
</reference>
<comment type="similarity">
    <text evidence="3">Belongs to the FAD-dependent oxidoreductase 2 family. NadB subfamily.</text>
</comment>
<evidence type="ECO:0000259" key="9">
    <source>
        <dbReference type="Pfam" id="PF00890"/>
    </source>
</evidence>
<organism evidence="11">
    <name type="scientific">marine sediment metagenome</name>
    <dbReference type="NCBI Taxonomy" id="412755"/>
    <lineage>
        <taxon>unclassified sequences</taxon>
        <taxon>metagenomes</taxon>
        <taxon>ecological metagenomes</taxon>
    </lineage>
</organism>
<evidence type="ECO:0000259" key="10">
    <source>
        <dbReference type="Pfam" id="PF02910"/>
    </source>
</evidence>
<dbReference type="InterPro" id="IPR037099">
    <property type="entry name" value="Fum_R/Succ_DH_flav-like_C_sf"/>
</dbReference>
<evidence type="ECO:0000256" key="5">
    <source>
        <dbReference type="ARBA" id="ARBA00022630"/>
    </source>
</evidence>
<dbReference type="InterPro" id="IPR036188">
    <property type="entry name" value="FAD/NAD-bd_sf"/>
</dbReference>
<dbReference type="InterPro" id="IPR027477">
    <property type="entry name" value="Succ_DH/fumarate_Rdtase_cat_sf"/>
</dbReference>
<dbReference type="InterPro" id="IPR015939">
    <property type="entry name" value="Fum_Rdtase/Succ_DH_flav-like_C"/>
</dbReference>
<sequence>PLRLSEYVQIHPTMFYNEERIGFLISEAVRGEGGRLLNSDGEEFMSRYSPAWKDLAPRDEVARAIYNEMTRTGSSHVYLDIASYAGDSLNIHERFPGIYEECKKSKIDIEKEPIPVVPGEHYFCGGVLIDNFGNTSLPGLHAVGEAACSGLHGANRLASVSLLEGLVYGTRAGIASSKTDKKEEYFPDILNWIYPNNISTTNNDPLLILQDWNNLNTTMWNYVGIIRTETRLTRAESDLRNIYSRITDYYRNTNLTKDKIELRNGVLAANLIAQAARRNTQSTGCHYIKE</sequence>
<evidence type="ECO:0000256" key="8">
    <source>
        <dbReference type="ARBA" id="ARBA00023002"/>
    </source>
</evidence>
<accession>A0A0F8YC99</accession>
<dbReference type="SUPFAM" id="SSF46977">
    <property type="entry name" value="Succinate dehydrogenase/fumarate reductase flavoprotein C-terminal domain"/>
    <property type="match status" value="1"/>
</dbReference>
<keyword evidence="6" id="KW-0662">Pyridine nucleotide biosynthesis</keyword>
<dbReference type="UniPathway" id="UPA00253">
    <property type="reaction ID" value="UER00326"/>
</dbReference>
<evidence type="ECO:0000313" key="11">
    <source>
        <dbReference type="EMBL" id="KKK71330.1"/>
    </source>
</evidence>
<evidence type="ECO:0000256" key="7">
    <source>
        <dbReference type="ARBA" id="ARBA00022827"/>
    </source>
</evidence>
<dbReference type="Gene3D" id="3.90.700.10">
    <property type="entry name" value="Succinate dehydrogenase/fumarate reductase flavoprotein, catalytic domain"/>
    <property type="match status" value="1"/>
</dbReference>
<dbReference type="Gene3D" id="1.20.58.100">
    <property type="entry name" value="Fumarate reductase/succinate dehydrogenase flavoprotein-like, C-terminal domain"/>
    <property type="match status" value="1"/>
</dbReference>
<dbReference type="SUPFAM" id="SSF56425">
    <property type="entry name" value="Succinate dehydrogenase/fumarate reductase flavoprotein, catalytic domain"/>
    <property type="match status" value="1"/>
</dbReference>
<evidence type="ECO:0000256" key="2">
    <source>
        <dbReference type="ARBA" id="ARBA00004950"/>
    </source>
</evidence>
<name>A0A0F8YC99_9ZZZZ</name>
<dbReference type="PANTHER" id="PTHR42716">
    <property type="entry name" value="L-ASPARTATE OXIDASE"/>
    <property type="match status" value="1"/>
</dbReference>
<feature type="non-terminal residue" evidence="11">
    <location>
        <position position="1"/>
    </location>
</feature>
<keyword evidence="8" id="KW-0560">Oxidoreductase</keyword>
<feature type="domain" description="FAD-dependent oxidoreductase 2 FAD-binding" evidence="9">
    <location>
        <begin position="6"/>
        <end position="162"/>
    </location>
</feature>
<comment type="pathway">
    <text evidence="2">Cofactor biosynthesis; NAD(+) biosynthesis; iminoaspartate from L-aspartate (oxidase route): step 1/1.</text>
</comment>
<dbReference type="PANTHER" id="PTHR42716:SF2">
    <property type="entry name" value="L-ASPARTATE OXIDASE, CHLOROPLASTIC"/>
    <property type="match status" value="1"/>
</dbReference>
<dbReference type="SUPFAM" id="SSF51905">
    <property type="entry name" value="FAD/NAD(P)-binding domain"/>
    <property type="match status" value="1"/>
</dbReference>
<feature type="domain" description="Fumarate reductase/succinate dehydrogenase flavoprotein-like C-terminal" evidence="10">
    <location>
        <begin position="213"/>
        <end position="287"/>
    </location>
</feature>
<dbReference type="EC" id="1.4.3.16" evidence="4"/>
<dbReference type="Gene3D" id="3.50.50.60">
    <property type="entry name" value="FAD/NAD(P)-binding domain"/>
    <property type="match status" value="1"/>
</dbReference>
<evidence type="ECO:0000256" key="1">
    <source>
        <dbReference type="ARBA" id="ARBA00001974"/>
    </source>
</evidence>
<dbReference type="InterPro" id="IPR003953">
    <property type="entry name" value="FAD-dep_OxRdtase_2_FAD-bd"/>
</dbReference>
<dbReference type="GO" id="GO:0008734">
    <property type="term" value="F:L-aspartate oxidase activity"/>
    <property type="evidence" value="ECO:0007669"/>
    <property type="project" value="UniProtKB-EC"/>
</dbReference>
<gene>
    <name evidence="11" type="ORF">LCGC14_2915000</name>
</gene>
<proteinExistence type="inferred from homology"/>
<dbReference type="FunFam" id="3.90.700.10:FF:000002">
    <property type="entry name" value="L-aspartate oxidase"/>
    <property type="match status" value="1"/>
</dbReference>
<protein>
    <recommendedName>
        <fullName evidence="4">L-aspartate oxidase</fullName>
        <ecNumber evidence="4">1.4.3.16</ecNumber>
    </recommendedName>
</protein>
<dbReference type="GO" id="GO:0009435">
    <property type="term" value="P:NAD+ biosynthetic process"/>
    <property type="evidence" value="ECO:0007669"/>
    <property type="project" value="UniProtKB-UniPathway"/>
</dbReference>
<evidence type="ECO:0000256" key="4">
    <source>
        <dbReference type="ARBA" id="ARBA00012173"/>
    </source>
</evidence>
<dbReference type="InterPro" id="IPR005288">
    <property type="entry name" value="NadB"/>
</dbReference>
<dbReference type="Pfam" id="PF00890">
    <property type="entry name" value="FAD_binding_2"/>
    <property type="match status" value="1"/>
</dbReference>
<dbReference type="AlphaFoldDB" id="A0A0F8YC99"/>
<dbReference type="EMBL" id="LAZR01057789">
    <property type="protein sequence ID" value="KKK71330.1"/>
    <property type="molecule type" value="Genomic_DNA"/>
</dbReference>